<evidence type="ECO:0000313" key="1">
    <source>
        <dbReference type="EMBL" id="KAG5922794.1"/>
    </source>
</evidence>
<dbReference type="EMBL" id="SRPY01000497">
    <property type="protein sequence ID" value="KAG5922794.1"/>
    <property type="molecule type" value="Genomic_DNA"/>
</dbReference>
<dbReference type="Proteomes" id="UP000811619">
    <property type="component" value="Unassembled WGS sequence"/>
</dbReference>
<protein>
    <submittedName>
        <fullName evidence="1">Uncharacterized protein</fullName>
    </submittedName>
</protein>
<gene>
    <name evidence="1" type="ORF">E4U42_005254</name>
</gene>
<proteinExistence type="predicted"/>
<evidence type="ECO:0000313" key="2">
    <source>
        <dbReference type="Proteomes" id="UP000811619"/>
    </source>
</evidence>
<feature type="non-terminal residue" evidence="1">
    <location>
        <position position="1"/>
    </location>
</feature>
<accession>A0A8K0NGF3</accession>
<sequence>NPVQELLLTRKMLILVPVKWHGKSLERDTRIGSQVVKHVPSQNGAEFAFSNPADRRAGKVGIMERRRDDPFALRRRIAAPTPSFGRWSMA</sequence>
<reference evidence="1" key="1">
    <citation type="journal article" date="2020" name="bioRxiv">
        <title>Whole genome comparisons of ergot fungi reveals the divergence and evolution of species within the genus Claviceps are the result of varying mechanisms driving genome evolution and host range expansion.</title>
        <authorList>
            <person name="Wyka S.A."/>
            <person name="Mondo S.J."/>
            <person name="Liu M."/>
            <person name="Dettman J."/>
            <person name="Nalam V."/>
            <person name="Broders K.D."/>
        </authorList>
    </citation>
    <scope>NUCLEOTIDE SEQUENCE</scope>
    <source>
        <strain evidence="1">CCC 489</strain>
    </source>
</reference>
<comment type="caution">
    <text evidence="1">The sequence shown here is derived from an EMBL/GenBank/DDBJ whole genome shotgun (WGS) entry which is preliminary data.</text>
</comment>
<keyword evidence="2" id="KW-1185">Reference proteome</keyword>
<organism evidence="1 2">
    <name type="scientific">Claviceps africana</name>
    <dbReference type="NCBI Taxonomy" id="83212"/>
    <lineage>
        <taxon>Eukaryota</taxon>
        <taxon>Fungi</taxon>
        <taxon>Dikarya</taxon>
        <taxon>Ascomycota</taxon>
        <taxon>Pezizomycotina</taxon>
        <taxon>Sordariomycetes</taxon>
        <taxon>Hypocreomycetidae</taxon>
        <taxon>Hypocreales</taxon>
        <taxon>Clavicipitaceae</taxon>
        <taxon>Claviceps</taxon>
    </lineage>
</organism>
<name>A0A8K0NGF3_9HYPO</name>
<dbReference type="AlphaFoldDB" id="A0A8K0NGF3"/>